<name>A0ABV8KC43_9BACL</name>
<protein>
    <submittedName>
        <fullName evidence="1">Uncharacterized protein</fullName>
    </submittedName>
</protein>
<organism evidence="1 2">
    <name type="scientific">Paenibacillus xanthanilyticus</name>
    <dbReference type="NCBI Taxonomy" id="1783531"/>
    <lineage>
        <taxon>Bacteria</taxon>
        <taxon>Bacillati</taxon>
        <taxon>Bacillota</taxon>
        <taxon>Bacilli</taxon>
        <taxon>Bacillales</taxon>
        <taxon>Paenibacillaceae</taxon>
        <taxon>Paenibacillus</taxon>
    </lineage>
</organism>
<sequence length="124" mass="14577">MEKIVYCRFCNEEHPVSETRDSADSVVGLFCNRQKAMITAFTTYWNGEDILPAIERFADRTVDKVALTRIRRDKIDGLAKKISYQFRQSNYAEERKISYYFAQHHVLDVIRAMRERLAHTKAVI</sequence>
<dbReference type="Proteomes" id="UP001595715">
    <property type="component" value="Unassembled WGS sequence"/>
</dbReference>
<reference evidence="2" key="1">
    <citation type="journal article" date="2019" name="Int. J. Syst. Evol. Microbiol.">
        <title>The Global Catalogue of Microorganisms (GCM) 10K type strain sequencing project: providing services to taxonomists for standard genome sequencing and annotation.</title>
        <authorList>
            <consortium name="The Broad Institute Genomics Platform"/>
            <consortium name="The Broad Institute Genome Sequencing Center for Infectious Disease"/>
            <person name="Wu L."/>
            <person name="Ma J."/>
        </authorList>
    </citation>
    <scope>NUCLEOTIDE SEQUENCE [LARGE SCALE GENOMIC DNA]</scope>
    <source>
        <strain evidence="2">IBRC-M 10987</strain>
    </source>
</reference>
<comment type="caution">
    <text evidence="1">The sequence shown here is derived from an EMBL/GenBank/DDBJ whole genome shotgun (WGS) entry which is preliminary data.</text>
</comment>
<proteinExistence type="predicted"/>
<dbReference type="RefSeq" id="WP_377722199.1">
    <property type="nucleotide sequence ID" value="NZ_JBHSAM010000036.1"/>
</dbReference>
<accession>A0ABV8KC43</accession>
<evidence type="ECO:0000313" key="2">
    <source>
        <dbReference type="Proteomes" id="UP001595715"/>
    </source>
</evidence>
<evidence type="ECO:0000313" key="1">
    <source>
        <dbReference type="EMBL" id="MFC4103617.1"/>
    </source>
</evidence>
<keyword evidence="2" id="KW-1185">Reference proteome</keyword>
<dbReference type="EMBL" id="JBHSAM010000036">
    <property type="protein sequence ID" value="MFC4103617.1"/>
    <property type="molecule type" value="Genomic_DNA"/>
</dbReference>
<gene>
    <name evidence="1" type="ORF">ACFOZ8_28765</name>
</gene>